<comment type="caution">
    <text evidence="8">The sequence shown here is derived from an EMBL/GenBank/DDBJ whole genome shotgun (WGS) entry which is preliminary data.</text>
</comment>
<accession>A0A8J2P3G6</accession>
<dbReference type="PANTHER" id="PTHR24384:SF192">
    <property type="entry name" value="ZINC FINGER AND BTB DOMAIN-CONTAINING PROTEIN 47"/>
    <property type="match status" value="1"/>
</dbReference>
<dbReference type="Pfam" id="PF00096">
    <property type="entry name" value="zf-C2H2"/>
    <property type="match status" value="4"/>
</dbReference>
<dbReference type="Proteomes" id="UP000708208">
    <property type="component" value="Unassembled WGS sequence"/>
</dbReference>
<sequence length="1041" mass="119826">MRGLIVNRKSGLGQKGGLQTTSCLICNNSVEFPSPKKDRGFKNRVRILCKYLSLPETFLREFISSPICSICRQLIASIFQLHHSLEMMGLRLKLKRDTIVKHLKSQYKVNKEQFGESEAIVKSAVKLKRRIQIALGIGPEDVTRNKEDCSSEQLTSPICAAETDLIFRSTPVAKKSRVCEKTDEEAYGGLEPRMSNIRIDHYYSLNSDVKTPQRPQVITLRNCYVSLQRLPMKTNSQVSDDQAVSEDETEDPAPFIPEFPTQNEMEIVKTEIVSEDEELEVRKDSRNYEELEVRKDSRNCIMQNEMEKVKTEIVSEDEELEVRKDSQVIVPDDNENFNGDNPNNLGVPETSTNLKKELLVQCAYGCHSPASYCGMWFVDEIERDVHMERFHSKAKWVPEPKITNGSDDQQPENGSRVNVLNSIQSDHYYSLKPAIKISEENVFRNSHVQLKRPPVNTHISEAQRHRAEVSELSAHKAISSDETELRSAVGNTFLEESSMKSFTSAPVIINENDPDDDQITTECKSHKTRLAQCLHVDRISGPCLLWFADEEARKSHFNRFHTTPLVSTREKEKRIKEKVTYECPAVGCGQVFLRKLGLRFHSYSHSGKYPYNCKKCSTGFVKISLLQKHEEAVHFSSKLKATFVSSLDVSGRSKYVCTEQDCGKVFRQKLKLRQHSYSHTGKYPYRCKTCDIGITSYAQFKKHKDTHESSEARTPGNLVFVERLPRSVKCPSVHPGNKPCKWIFRDEIDMQAHVKRYHLRENPKNSYSCPHCQFSTNRKNRLEKHIKKQHMGGTGCFICEICGMSYWEQLSLEMHRIRKHDIKGAYVCEDETCGKSFGSRAELKRHRCVHLGQYPFPCGHCDSGFLESHHLSNHIRKEHSVSALDFVCRVCQKKFENNAKLQRHKIVHSDERPFACHLCSWTFKLKGQLKRHITKVHTKSRPFLCQECGASFKITESLTQHLRFHSSRKKPFVPRNRRIKSPPRTLAQQPVVLSHEDLSLDVSSVLTVEYLALMEILSYNYVITDQFIFFCYDAFRRVCTF</sequence>
<dbReference type="PROSITE" id="PS00028">
    <property type="entry name" value="ZINC_FINGER_C2H2_1"/>
    <property type="match status" value="9"/>
</dbReference>
<evidence type="ECO:0000313" key="8">
    <source>
        <dbReference type="EMBL" id="CAG7724126.1"/>
    </source>
</evidence>
<keyword evidence="3 5" id="KW-0863">Zinc-finger</keyword>
<dbReference type="EMBL" id="CAJVCH010105919">
    <property type="protein sequence ID" value="CAG7724126.1"/>
    <property type="molecule type" value="Genomic_DNA"/>
</dbReference>
<feature type="domain" description="C2H2-type" evidence="7">
    <location>
        <begin position="611"/>
        <end position="639"/>
    </location>
</feature>
<feature type="domain" description="C2H2-type" evidence="7">
    <location>
        <begin position="826"/>
        <end position="855"/>
    </location>
</feature>
<evidence type="ECO:0000256" key="3">
    <source>
        <dbReference type="ARBA" id="ARBA00022771"/>
    </source>
</evidence>
<dbReference type="InterPro" id="IPR013087">
    <property type="entry name" value="Znf_C2H2_type"/>
</dbReference>
<protein>
    <recommendedName>
        <fullName evidence="7">C2H2-type domain-containing protein</fullName>
    </recommendedName>
</protein>
<evidence type="ECO:0000256" key="6">
    <source>
        <dbReference type="SAM" id="MobiDB-lite"/>
    </source>
</evidence>
<evidence type="ECO:0000259" key="7">
    <source>
        <dbReference type="PROSITE" id="PS50157"/>
    </source>
</evidence>
<dbReference type="GO" id="GO:0000981">
    <property type="term" value="F:DNA-binding transcription factor activity, RNA polymerase II-specific"/>
    <property type="evidence" value="ECO:0007669"/>
    <property type="project" value="TreeGrafter"/>
</dbReference>
<name>A0A8J2P3G6_9HEXA</name>
<proteinExistence type="predicted"/>
<feature type="domain" description="C2H2-type" evidence="7">
    <location>
        <begin position="685"/>
        <end position="712"/>
    </location>
</feature>
<feature type="domain" description="C2H2-type" evidence="7">
    <location>
        <begin position="581"/>
        <end position="610"/>
    </location>
</feature>
<organism evidence="8 9">
    <name type="scientific">Allacma fusca</name>
    <dbReference type="NCBI Taxonomy" id="39272"/>
    <lineage>
        <taxon>Eukaryota</taxon>
        <taxon>Metazoa</taxon>
        <taxon>Ecdysozoa</taxon>
        <taxon>Arthropoda</taxon>
        <taxon>Hexapoda</taxon>
        <taxon>Collembola</taxon>
        <taxon>Symphypleona</taxon>
        <taxon>Sminthuridae</taxon>
        <taxon>Allacma</taxon>
    </lineage>
</organism>
<evidence type="ECO:0000313" key="9">
    <source>
        <dbReference type="Proteomes" id="UP000708208"/>
    </source>
</evidence>
<keyword evidence="9" id="KW-1185">Reference proteome</keyword>
<dbReference type="PROSITE" id="PS50157">
    <property type="entry name" value="ZINC_FINGER_C2H2_2"/>
    <property type="match status" value="10"/>
</dbReference>
<feature type="domain" description="C2H2-type" evidence="7">
    <location>
        <begin position="856"/>
        <end position="880"/>
    </location>
</feature>
<evidence type="ECO:0000256" key="1">
    <source>
        <dbReference type="ARBA" id="ARBA00022723"/>
    </source>
</evidence>
<feature type="domain" description="C2H2-type" evidence="7">
    <location>
        <begin position="767"/>
        <end position="795"/>
    </location>
</feature>
<feature type="domain" description="C2H2-type" evidence="7">
    <location>
        <begin position="914"/>
        <end position="942"/>
    </location>
</feature>
<feature type="domain" description="C2H2-type" evidence="7">
    <location>
        <begin position="943"/>
        <end position="970"/>
    </location>
</feature>
<dbReference type="GO" id="GO:0008270">
    <property type="term" value="F:zinc ion binding"/>
    <property type="evidence" value="ECO:0007669"/>
    <property type="project" value="UniProtKB-KW"/>
</dbReference>
<reference evidence="8" key="1">
    <citation type="submission" date="2021-06" db="EMBL/GenBank/DDBJ databases">
        <authorList>
            <person name="Hodson N. C."/>
            <person name="Mongue J. A."/>
            <person name="Jaron S. K."/>
        </authorList>
    </citation>
    <scope>NUCLEOTIDE SEQUENCE</scope>
</reference>
<dbReference type="GO" id="GO:0000978">
    <property type="term" value="F:RNA polymerase II cis-regulatory region sequence-specific DNA binding"/>
    <property type="evidence" value="ECO:0007669"/>
    <property type="project" value="TreeGrafter"/>
</dbReference>
<keyword evidence="1" id="KW-0479">Metal-binding</keyword>
<evidence type="ECO:0000256" key="2">
    <source>
        <dbReference type="ARBA" id="ARBA00022737"/>
    </source>
</evidence>
<keyword evidence="2" id="KW-0677">Repeat</keyword>
<dbReference type="SMART" id="SM00355">
    <property type="entry name" value="ZnF_C2H2"/>
    <property type="match status" value="13"/>
</dbReference>
<feature type="region of interest" description="Disordered" evidence="6">
    <location>
        <begin position="234"/>
        <end position="258"/>
    </location>
</feature>
<feature type="domain" description="C2H2-type" evidence="7">
    <location>
        <begin position="655"/>
        <end position="684"/>
    </location>
</feature>
<gene>
    <name evidence="8" type="ORF">AFUS01_LOCUS13163</name>
</gene>
<dbReference type="FunFam" id="3.30.160.60:FF:000100">
    <property type="entry name" value="Zinc finger 45-like"/>
    <property type="match status" value="1"/>
</dbReference>
<feature type="domain" description="C2H2-type" evidence="7">
    <location>
        <begin position="886"/>
        <end position="913"/>
    </location>
</feature>
<dbReference type="PANTHER" id="PTHR24384">
    <property type="entry name" value="FINGER PUTATIVE TRANSCRIPTION FACTOR FAMILY-RELATED"/>
    <property type="match status" value="1"/>
</dbReference>
<dbReference type="OrthoDB" id="10004641at2759"/>
<evidence type="ECO:0000256" key="5">
    <source>
        <dbReference type="PROSITE-ProRule" id="PRU00042"/>
    </source>
</evidence>
<keyword evidence="4" id="KW-0862">Zinc</keyword>
<evidence type="ECO:0000256" key="4">
    <source>
        <dbReference type="ARBA" id="ARBA00022833"/>
    </source>
</evidence>
<dbReference type="AlphaFoldDB" id="A0A8J2P3G6"/>
<dbReference type="InterPro" id="IPR050752">
    <property type="entry name" value="C2H2-ZF_domain"/>
</dbReference>